<evidence type="ECO:0000256" key="3">
    <source>
        <dbReference type="ARBA" id="ARBA00022448"/>
    </source>
</evidence>
<dbReference type="AlphaFoldDB" id="A0A1M4YW19"/>
<dbReference type="STRING" id="213588.SAMN02745204_01784"/>
<dbReference type="InterPro" id="IPR027463">
    <property type="entry name" value="AcrB_DN_DC_subdom"/>
</dbReference>
<evidence type="ECO:0000256" key="8">
    <source>
        <dbReference type="SAM" id="Phobius"/>
    </source>
</evidence>
<dbReference type="Pfam" id="PF00873">
    <property type="entry name" value="ACR_tran"/>
    <property type="match status" value="1"/>
</dbReference>
<feature type="transmembrane region" description="Helical" evidence="8">
    <location>
        <begin position="1022"/>
        <end position="1045"/>
    </location>
</feature>
<keyword evidence="5 8" id="KW-0812">Transmembrane</keyword>
<evidence type="ECO:0000256" key="7">
    <source>
        <dbReference type="ARBA" id="ARBA00023136"/>
    </source>
</evidence>
<protein>
    <submittedName>
        <fullName evidence="9">Cobalt-zinc-cadmium resistance protein CzcA</fullName>
    </submittedName>
</protein>
<feature type="transmembrane region" description="Helical" evidence="8">
    <location>
        <begin position="989"/>
        <end position="1010"/>
    </location>
</feature>
<dbReference type="Proteomes" id="UP000242857">
    <property type="component" value="Unassembled WGS sequence"/>
</dbReference>
<dbReference type="PANTHER" id="PTHR32063">
    <property type="match status" value="1"/>
</dbReference>
<name>A0A1M4YW19_9GAMM</name>
<proteinExistence type="inferred from homology"/>
<feature type="transmembrane region" description="Helical" evidence="8">
    <location>
        <begin position="893"/>
        <end position="912"/>
    </location>
</feature>
<dbReference type="PRINTS" id="PR00702">
    <property type="entry name" value="ACRIFLAVINRP"/>
</dbReference>
<dbReference type="Gene3D" id="3.30.70.1440">
    <property type="entry name" value="Multidrug efflux transporter AcrB pore domain"/>
    <property type="match status" value="1"/>
</dbReference>
<keyword evidence="3" id="KW-0813">Transport</keyword>
<evidence type="ECO:0000256" key="2">
    <source>
        <dbReference type="ARBA" id="ARBA00010942"/>
    </source>
</evidence>
<evidence type="ECO:0000313" key="9">
    <source>
        <dbReference type="EMBL" id="SHF09692.1"/>
    </source>
</evidence>
<evidence type="ECO:0000313" key="10">
    <source>
        <dbReference type="Proteomes" id="UP000242857"/>
    </source>
</evidence>
<dbReference type="NCBIfam" id="TIGR00914">
    <property type="entry name" value="2A0601"/>
    <property type="match status" value="1"/>
</dbReference>
<keyword evidence="4" id="KW-1003">Cell membrane</keyword>
<evidence type="ECO:0000256" key="1">
    <source>
        <dbReference type="ARBA" id="ARBA00004651"/>
    </source>
</evidence>
<dbReference type="PANTHER" id="PTHR32063:SF24">
    <property type="entry name" value="CATION EFFLUX SYSTEM (ACRB_ACRD_ACRF FAMILY)"/>
    <property type="match status" value="1"/>
</dbReference>
<evidence type="ECO:0000256" key="6">
    <source>
        <dbReference type="ARBA" id="ARBA00022989"/>
    </source>
</evidence>
<feature type="transmembrane region" description="Helical" evidence="8">
    <location>
        <begin position="484"/>
        <end position="507"/>
    </location>
</feature>
<keyword evidence="10" id="KW-1185">Reference proteome</keyword>
<comment type="subcellular location">
    <subcellularLocation>
        <location evidence="1">Cell membrane</location>
        <topology evidence="1">Multi-pass membrane protein</topology>
    </subcellularLocation>
</comment>
<feature type="transmembrane region" description="Helical" evidence="8">
    <location>
        <begin position="945"/>
        <end position="969"/>
    </location>
</feature>
<gene>
    <name evidence="9" type="ORF">SAMN02745204_01784</name>
</gene>
<feature type="transmembrane region" description="Helical" evidence="8">
    <location>
        <begin position="918"/>
        <end position="938"/>
    </location>
</feature>
<comment type="similarity">
    <text evidence="2">Belongs to the resistance-nodulation-cell division (RND) (TC 2.A.6) family.</text>
</comment>
<feature type="transmembrane region" description="Helical" evidence="8">
    <location>
        <begin position="350"/>
        <end position="383"/>
    </location>
</feature>
<keyword evidence="7 8" id="KW-0472">Membrane</keyword>
<dbReference type="SUPFAM" id="SSF82693">
    <property type="entry name" value="Multidrug efflux transporter AcrB pore domain, PN1, PN2, PC1 and PC2 subdomains"/>
    <property type="match status" value="3"/>
</dbReference>
<dbReference type="InterPro" id="IPR004763">
    <property type="entry name" value="CusA-like"/>
</dbReference>
<dbReference type="GO" id="GO:0042910">
    <property type="term" value="F:xenobiotic transmembrane transporter activity"/>
    <property type="evidence" value="ECO:0007669"/>
    <property type="project" value="TreeGrafter"/>
</dbReference>
<dbReference type="RefSeq" id="WP_072756241.1">
    <property type="nucleotide sequence ID" value="NZ_FQUK01000030.1"/>
</dbReference>
<dbReference type="SUPFAM" id="SSF82866">
    <property type="entry name" value="Multidrug efflux transporter AcrB transmembrane domain"/>
    <property type="match status" value="2"/>
</dbReference>
<dbReference type="GO" id="GO:0008324">
    <property type="term" value="F:monoatomic cation transmembrane transporter activity"/>
    <property type="evidence" value="ECO:0007669"/>
    <property type="project" value="InterPro"/>
</dbReference>
<dbReference type="Gene3D" id="3.30.70.1430">
    <property type="entry name" value="Multidrug efflux transporter AcrB pore domain"/>
    <property type="match status" value="2"/>
</dbReference>
<dbReference type="EMBL" id="FQUK01000030">
    <property type="protein sequence ID" value="SHF09692.1"/>
    <property type="molecule type" value="Genomic_DNA"/>
</dbReference>
<accession>A0A1M4YW19</accession>
<dbReference type="Gene3D" id="3.30.2090.10">
    <property type="entry name" value="Multidrug efflux transporter AcrB TolC docking domain, DN and DC subdomains"/>
    <property type="match status" value="2"/>
</dbReference>
<dbReference type="Gene3D" id="3.30.70.1320">
    <property type="entry name" value="Multidrug efflux transporter AcrB pore domain like"/>
    <property type="match status" value="1"/>
</dbReference>
<evidence type="ECO:0000256" key="4">
    <source>
        <dbReference type="ARBA" id="ARBA00022475"/>
    </source>
</evidence>
<evidence type="ECO:0000256" key="5">
    <source>
        <dbReference type="ARBA" id="ARBA00022692"/>
    </source>
</evidence>
<dbReference type="GO" id="GO:0005886">
    <property type="term" value="C:plasma membrane"/>
    <property type="evidence" value="ECO:0007669"/>
    <property type="project" value="UniProtKB-SubCell"/>
</dbReference>
<sequence>MLEKIIRFAIAHRWLMLLLTLALVGLGVWSFTKLPIDVTPDVTNVQVQINTEAPGYSPLEAEQRVTFPIETAVAGLPGLDYTRSISRYGLSQVTVVFKDGTDIFFARQQVSERLQQARSQLPPGLEPMMGPIATGMGEIFMYTVKAEPGARKKDGSPYTATDLRTLQDWVIRPQLRNVPGVTEVNTIGGYERQIHITPDPAVLVSLDFTLEDIVTALAANNQNVGAGYIERNGQQLLVRVPGQVDDLEAIRNIVLGRREGVPIRVRDVAAVGEGKELRTGAATENGEEVVVGTVVMLVGANSRDVSQAAGAKLAAINASLPKGVRAEPVYDRTSLVDRTIKTVAKNLVEGALLVIVVLFLLLGNIRAALITAAVIPLAMLFTLTGMVRVGVSGNLMSLGALDFGLIVDGAVIIIENCLKRFGELQQRLGRTMTDEERFDATASATAEVIRPSLFGVGIITAVYFPIFALSGIEGKMFHPMAITVVLALTGAILLSLTFVPAAIALFLGGRVAEHENKVMAWFSRRYAPLLSWTLRHRWPVIGSALGLVVLTGLLTTRLGSEFIPNLDEGDLTVQAVRIPGTSLTQSLEMQEKLEKALAKVPEVKRVFGKIGTAEVASDPMPPSIADTFVMLKDRDDWPDPGKPKDQLVAEIQELLETIPGNNYEVTQPIQMRTNELISGVRADVAVKIYGDNLDQLVRTAAQVQQVMSQVEGASDVKTEQVTGLPLLTVEPDRQALANYGLNPSDVQDTVATAIGGEEAGQLFEGDRRFDLVVRLPEEMRQDPAALGDLPIALGDGGSQADESGREATWRGGEARTVPLREVARVESQLGPNQINRENGKRRIVVTANVRGRDLGSFVQDLQSAVNAKVRLPEGYWIDYGGTFEQLVSASRRLAVVVPVTLVVIFGLLFMAFGSAKDASIVFSGVPLALTGGVIALWLRGIPLSISAGVGFIALSGVAVLNGLVMIAFIKKLREQGIALDKAVFEGALGRLRPVLMTALVASLGFVPMALNVGAGSEVQRPLATVVIGGIVSSTLLTLLVLPVLYRWLHKENDEPIEPPHPELTHAT</sequence>
<feature type="transmembrane region" description="Helical" evidence="8">
    <location>
        <begin position="453"/>
        <end position="472"/>
    </location>
</feature>
<keyword evidence="6 8" id="KW-1133">Transmembrane helix</keyword>
<reference evidence="10" key="1">
    <citation type="submission" date="2016-11" db="EMBL/GenBank/DDBJ databases">
        <authorList>
            <person name="Varghese N."/>
            <person name="Submissions S."/>
        </authorList>
    </citation>
    <scope>NUCLEOTIDE SEQUENCE [LARGE SCALE GENOMIC DNA]</scope>
    <source>
        <strain evidence="10">DSM 14834</strain>
    </source>
</reference>
<dbReference type="InterPro" id="IPR001036">
    <property type="entry name" value="Acrflvin-R"/>
</dbReference>
<dbReference type="SUPFAM" id="SSF82714">
    <property type="entry name" value="Multidrug efflux transporter AcrB TolC docking domain, DN and DC subdomains"/>
    <property type="match status" value="2"/>
</dbReference>
<organism evidence="9 10">
    <name type="scientific">Thermomonas hydrothermalis</name>
    <dbReference type="NCBI Taxonomy" id="213588"/>
    <lineage>
        <taxon>Bacteria</taxon>
        <taxon>Pseudomonadati</taxon>
        <taxon>Pseudomonadota</taxon>
        <taxon>Gammaproteobacteria</taxon>
        <taxon>Lysobacterales</taxon>
        <taxon>Lysobacteraceae</taxon>
        <taxon>Thermomonas</taxon>
    </lineage>
</organism>
<feature type="transmembrane region" description="Helical" evidence="8">
    <location>
        <begin position="538"/>
        <end position="556"/>
    </location>
</feature>
<dbReference type="OrthoDB" id="9758757at2"/>
<dbReference type="Gene3D" id="1.20.1640.10">
    <property type="entry name" value="Multidrug efflux transporter AcrB transmembrane domain"/>
    <property type="match status" value="2"/>
</dbReference>